<dbReference type="InterPro" id="IPR012156">
    <property type="entry name" value="Cold_shock_CspA"/>
</dbReference>
<organism evidence="4 5">
    <name type="scientific">Ferroacidibacillus organovorans</name>
    <dbReference type="NCBI Taxonomy" id="1765683"/>
    <lineage>
        <taxon>Bacteria</taxon>
        <taxon>Bacillati</taxon>
        <taxon>Bacillota</taxon>
        <taxon>Bacilli</taxon>
        <taxon>Bacillales</taxon>
        <taxon>Alicyclobacillaceae</taxon>
        <taxon>Ferroacidibacillus</taxon>
    </lineage>
</organism>
<proteinExistence type="predicted"/>
<sequence>MRCNVQGECKVYHSDEGWGWISIHGEDDAWVHFSAIQMTGYRNLTAGQKVRFDLEENPRLKDQSRRAVNVRLISEEK</sequence>
<dbReference type="SMART" id="SM00357">
    <property type="entry name" value="CSP"/>
    <property type="match status" value="1"/>
</dbReference>
<feature type="domain" description="CSD" evidence="3">
    <location>
        <begin position="4"/>
        <end position="72"/>
    </location>
</feature>
<dbReference type="PROSITE" id="PS51857">
    <property type="entry name" value="CSD_2"/>
    <property type="match status" value="1"/>
</dbReference>
<dbReference type="EMBL" id="MWPS01000022">
    <property type="protein sequence ID" value="OPG16085.1"/>
    <property type="molecule type" value="Genomic_DNA"/>
</dbReference>
<dbReference type="Pfam" id="PF00313">
    <property type="entry name" value="CSD"/>
    <property type="match status" value="1"/>
</dbReference>
<dbReference type="Proteomes" id="UP000190229">
    <property type="component" value="Unassembled WGS sequence"/>
</dbReference>
<dbReference type="GO" id="GO:0003676">
    <property type="term" value="F:nucleic acid binding"/>
    <property type="evidence" value="ECO:0007669"/>
    <property type="project" value="InterPro"/>
</dbReference>
<reference evidence="4 5" key="1">
    <citation type="submission" date="2017-02" db="EMBL/GenBank/DDBJ databases">
        <title>Draft genome of Acidibacillus ferrooxidans Huett2.</title>
        <authorList>
            <person name="Schopf S."/>
        </authorList>
    </citation>
    <scope>NUCLEOTIDE SEQUENCE [LARGE SCALE GENOMIC DNA]</scope>
    <source>
        <strain evidence="4 5">Huett2</strain>
    </source>
</reference>
<gene>
    <name evidence="4" type="ORF">B2M26_08555</name>
</gene>
<comment type="subcellular location">
    <subcellularLocation>
        <location evidence="1">Cytoplasm</location>
    </subcellularLocation>
</comment>
<dbReference type="GO" id="GO:0005737">
    <property type="term" value="C:cytoplasm"/>
    <property type="evidence" value="ECO:0007669"/>
    <property type="project" value="UniProtKB-SubCell"/>
</dbReference>
<dbReference type="InterPro" id="IPR011129">
    <property type="entry name" value="CSD"/>
</dbReference>
<evidence type="ECO:0000259" key="3">
    <source>
        <dbReference type="PROSITE" id="PS51857"/>
    </source>
</evidence>
<accession>A0A1V4ET13</accession>
<keyword evidence="2" id="KW-0963">Cytoplasm</keyword>
<dbReference type="SUPFAM" id="SSF50249">
    <property type="entry name" value="Nucleic acid-binding proteins"/>
    <property type="match status" value="1"/>
</dbReference>
<dbReference type="InterPro" id="IPR002059">
    <property type="entry name" value="CSP_DNA-bd"/>
</dbReference>
<evidence type="ECO:0000313" key="4">
    <source>
        <dbReference type="EMBL" id="OPG16085.1"/>
    </source>
</evidence>
<keyword evidence="5" id="KW-1185">Reference proteome</keyword>
<name>A0A1V4ET13_9BACL</name>
<dbReference type="PIRSF" id="PIRSF002599">
    <property type="entry name" value="Cold_shock_A"/>
    <property type="match status" value="1"/>
</dbReference>
<dbReference type="RefSeq" id="WP_079290657.1">
    <property type="nucleotide sequence ID" value="NZ_MWPS01000022.1"/>
</dbReference>
<evidence type="ECO:0000256" key="1">
    <source>
        <dbReference type="ARBA" id="ARBA00004496"/>
    </source>
</evidence>
<dbReference type="PRINTS" id="PR00050">
    <property type="entry name" value="COLDSHOCK"/>
</dbReference>
<evidence type="ECO:0000313" key="5">
    <source>
        <dbReference type="Proteomes" id="UP000190229"/>
    </source>
</evidence>
<dbReference type="InterPro" id="IPR012340">
    <property type="entry name" value="NA-bd_OB-fold"/>
</dbReference>
<evidence type="ECO:0000256" key="2">
    <source>
        <dbReference type="ARBA" id="ARBA00022490"/>
    </source>
</evidence>
<dbReference type="Gene3D" id="2.40.50.140">
    <property type="entry name" value="Nucleic acid-binding proteins"/>
    <property type="match status" value="1"/>
</dbReference>
<comment type="caution">
    <text evidence="4">The sequence shown here is derived from an EMBL/GenBank/DDBJ whole genome shotgun (WGS) entry which is preliminary data.</text>
</comment>
<dbReference type="AlphaFoldDB" id="A0A1V4ET13"/>
<protein>
    <submittedName>
        <fullName evidence="4">Cold-shock protein</fullName>
    </submittedName>
</protein>